<feature type="repeat" description="ANK" evidence="3">
    <location>
        <begin position="63"/>
        <end position="85"/>
    </location>
</feature>
<dbReference type="Proteomes" id="UP000245119">
    <property type="component" value="Linkage Group LG3"/>
</dbReference>
<dbReference type="InterPro" id="IPR036770">
    <property type="entry name" value="Ankyrin_rpt-contain_sf"/>
</dbReference>
<keyword evidence="6" id="KW-1185">Reference proteome</keyword>
<dbReference type="PANTHER" id="PTHR24123">
    <property type="entry name" value="ANKYRIN REPEAT-CONTAINING"/>
    <property type="match status" value="1"/>
</dbReference>
<feature type="repeat" description="ANK" evidence="3">
    <location>
        <begin position="30"/>
        <end position="62"/>
    </location>
</feature>
<keyword evidence="1" id="KW-0677">Repeat</keyword>
<feature type="domain" description="SOCS box" evidence="4">
    <location>
        <begin position="435"/>
        <end position="477"/>
    </location>
</feature>
<dbReference type="SUPFAM" id="SSF48403">
    <property type="entry name" value="Ankyrin repeat"/>
    <property type="match status" value="2"/>
</dbReference>
<dbReference type="InterPro" id="IPR051165">
    <property type="entry name" value="Multifunctional_ANK_Repeat"/>
</dbReference>
<feature type="repeat" description="ANK" evidence="3">
    <location>
        <begin position="168"/>
        <end position="197"/>
    </location>
</feature>
<reference evidence="5 6" key="1">
    <citation type="submission" date="2018-04" db="EMBL/GenBank/DDBJ databases">
        <title>The genome of golden apple snail Pomacea canaliculata provides insight into stress tolerance and invasive adaptation.</title>
        <authorList>
            <person name="Liu C."/>
            <person name="Liu B."/>
            <person name="Ren Y."/>
            <person name="Zhang Y."/>
            <person name="Wang H."/>
            <person name="Li S."/>
            <person name="Jiang F."/>
            <person name="Yin L."/>
            <person name="Zhang G."/>
            <person name="Qian W."/>
            <person name="Fan W."/>
        </authorList>
    </citation>
    <scope>NUCLEOTIDE SEQUENCE [LARGE SCALE GENOMIC DNA]</scope>
    <source>
        <strain evidence="5">SZHN2017</strain>
        <tissue evidence="5">Muscle</tissue>
    </source>
</reference>
<accession>A0A2T7PM69</accession>
<dbReference type="PRINTS" id="PR01415">
    <property type="entry name" value="ANKYRIN"/>
</dbReference>
<evidence type="ECO:0000256" key="2">
    <source>
        <dbReference type="ARBA" id="ARBA00023043"/>
    </source>
</evidence>
<comment type="caution">
    <text evidence="5">The sequence shown here is derived from an EMBL/GenBank/DDBJ whole genome shotgun (WGS) entry which is preliminary data.</text>
</comment>
<dbReference type="AlphaFoldDB" id="A0A2T7PM69"/>
<dbReference type="InterPro" id="IPR002110">
    <property type="entry name" value="Ankyrin_rpt"/>
</dbReference>
<dbReference type="EMBL" id="PZQS01000003">
    <property type="protein sequence ID" value="PVD34477.1"/>
    <property type="molecule type" value="Genomic_DNA"/>
</dbReference>
<dbReference type="Pfam" id="PF07525">
    <property type="entry name" value="SOCS_box"/>
    <property type="match status" value="1"/>
</dbReference>
<dbReference type="STRING" id="400727.A0A2T7PM69"/>
<evidence type="ECO:0000313" key="6">
    <source>
        <dbReference type="Proteomes" id="UP000245119"/>
    </source>
</evidence>
<dbReference type="InterPro" id="IPR001496">
    <property type="entry name" value="SOCS_box"/>
</dbReference>
<dbReference type="SMART" id="SM00969">
    <property type="entry name" value="SOCS_box"/>
    <property type="match status" value="1"/>
</dbReference>
<name>A0A2T7PM69_POMCA</name>
<protein>
    <recommendedName>
        <fullName evidence="4">SOCS box domain-containing protein</fullName>
    </recommendedName>
</protein>
<dbReference type="PROSITE" id="PS50297">
    <property type="entry name" value="ANK_REP_REGION"/>
    <property type="match status" value="5"/>
</dbReference>
<feature type="repeat" description="ANK" evidence="3">
    <location>
        <begin position="99"/>
        <end position="131"/>
    </location>
</feature>
<organism evidence="5 6">
    <name type="scientific">Pomacea canaliculata</name>
    <name type="common">Golden apple snail</name>
    <dbReference type="NCBI Taxonomy" id="400727"/>
    <lineage>
        <taxon>Eukaryota</taxon>
        <taxon>Metazoa</taxon>
        <taxon>Spiralia</taxon>
        <taxon>Lophotrochozoa</taxon>
        <taxon>Mollusca</taxon>
        <taxon>Gastropoda</taxon>
        <taxon>Caenogastropoda</taxon>
        <taxon>Architaenioglossa</taxon>
        <taxon>Ampullarioidea</taxon>
        <taxon>Ampullariidae</taxon>
        <taxon>Pomacea</taxon>
    </lineage>
</organism>
<dbReference type="Gene3D" id="1.25.40.20">
    <property type="entry name" value="Ankyrin repeat-containing domain"/>
    <property type="match status" value="3"/>
</dbReference>
<keyword evidence="2 3" id="KW-0040">ANK repeat</keyword>
<sequence>MPLELAIRKEQKKVTEIPVSNGARPNQSSSQNSLLHAACDLGNLQVVNILLKHGANPCALNSNGNTPLWLAVCQGHLEVVKILLQYYIKSSSCSEQSIDSPSALYAAAYYNHMAIAELLIKAGADVNKRNSKGKTALHAACTNENFPLVNLLLEKGALVNAGSVFIATPIHEAVLKGNPEIVQRLIAAGADVNMVCREQDILGLEGSPLHVAVSGGNKEMISVLCSGQGVDVNVRNFHGQTPLVVAIVSGFAAAETSFRSHAEQGPVTAITVPMLTSVLISLRRKNSQGLSEVSPKGSTFREDVGAGLLNMCGTLGFSDDRKSISSTLHHMLIRAGAFLQAKDAFKHSALDYAVLMGKVEAACLLMCHGATLDMPLLRSLLSGSCREAIGACSSIATLLTSLPLLSPTLQQMFCQLQVCAYLSKDKLDYMHRQLRRPMCLTRLCRAVVRESLAGQTAGSVAPLVAQLPVPSSVQDFLLLSDLWYVVTGDHSGAFLRFQSCIESRV</sequence>
<evidence type="ECO:0000256" key="3">
    <source>
        <dbReference type="PROSITE-ProRule" id="PRU00023"/>
    </source>
</evidence>
<dbReference type="PANTHER" id="PTHR24123:SF33">
    <property type="entry name" value="PROTEIN HOS4"/>
    <property type="match status" value="1"/>
</dbReference>
<evidence type="ECO:0000313" key="5">
    <source>
        <dbReference type="EMBL" id="PVD34477.1"/>
    </source>
</evidence>
<proteinExistence type="predicted"/>
<evidence type="ECO:0000259" key="4">
    <source>
        <dbReference type="PROSITE" id="PS50225"/>
    </source>
</evidence>
<dbReference type="PROSITE" id="PS50225">
    <property type="entry name" value="SOCS"/>
    <property type="match status" value="1"/>
</dbReference>
<dbReference type="Pfam" id="PF12796">
    <property type="entry name" value="Ank_2"/>
    <property type="match status" value="3"/>
</dbReference>
<evidence type="ECO:0000256" key="1">
    <source>
        <dbReference type="ARBA" id="ARBA00022737"/>
    </source>
</evidence>
<dbReference type="SMART" id="SM00248">
    <property type="entry name" value="ANK"/>
    <property type="match status" value="7"/>
</dbReference>
<feature type="repeat" description="ANK" evidence="3">
    <location>
        <begin position="132"/>
        <end position="164"/>
    </location>
</feature>
<gene>
    <name evidence="5" type="ORF">C0Q70_05752</name>
</gene>
<dbReference type="OrthoDB" id="6155131at2759"/>
<dbReference type="PROSITE" id="PS50088">
    <property type="entry name" value="ANK_REPEAT"/>
    <property type="match status" value="5"/>
</dbReference>